<dbReference type="PANTHER" id="PTHR42182:SF1">
    <property type="entry name" value="SLL0359 PROTEIN"/>
    <property type="match status" value="1"/>
</dbReference>
<dbReference type="PANTHER" id="PTHR42182">
    <property type="entry name" value="SLL0359 PROTEIN"/>
    <property type="match status" value="1"/>
</dbReference>
<dbReference type="Pfam" id="PF14250">
    <property type="entry name" value="AbrB-like"/>
    <property type="match status" value="1"/>
</dbReference>
<dbReference type="GO" id="GO:0001217">
    <property type="term" value="F:DNA-binding transcription repressor activity"/>
    <property type="evidence" value="ECO:0007669"/>
    <property type="project" value="TreeGrafter"/>
</dbReference>
<dbReference type="EMBL" id="RSCL01000044">
    <property type="protein sequence ID" value="RUS94985.1"/>
    <property type="molecule type" value="Genomic_DNA"/>
</dbReference>
<evidence type="ECO:0000259" key="3">
    <source>
        <dbReference type="PROSITE" id="PS51740"/>
    </source>
</evidence>
<dbReference type="Proteomes" id="UP000271624">
    <property type="component" value="Unassembled WGS sequence"/>
</dbReference>
<dbReference type="GO" id="GO:0032993">
    <property type="term" value="C:protein-DNA complex"/>
    <property type="evidence" value="ECO:0007669"/>
    <property type="project" value="TreeGrafter"/>
</dbReference>
<sequence>MARKKITKSEEREPSAKKVKQVKPEENKASAKKVKEIKPLEGEALVSKVKEMPNSSKEEKAKACGYYSVTKNGIERVNMMKFLNALLDAEEISFDTRSDEHGHVGRSPNYRITVQSNGNLLVGSAYTKQLGLKPGDEFTINIGRKHIKLISVSEQEEPENQDELAA</sequence>
<evidence type="ECO:0000256" key="2">
    <source>
        <dbReference type="SAM" id="MobiDB-lite"/>
    </source>
</evidence>
<evidence type="ECO:0000313" key="5">
    <source>
        <dbReference type="Proteomes" id="UP000271624"/>
    </source>
</evidence>
<dbReference type="InterPro" id="IPR027360">
    <property type="entry name" value="AbrB-like"/>
</dbReference>
<dbReference type="InterPro" id="IPR007159">
    <property type="entry name" value="SpoVT-AbrB_dom"/>
</dbReference>
<feature type="domain" description="SpoVT-AbrB" evidence="3">
    <location>
        <begin position="109"/>
        <end position="154"/>
    </location>
</feature>
<feature type="region of interest" description="Disordered" evidence="2">
    <location>
        <begin position="1"/>
        <end position="34"/>
    </location>
</feature>
<reference evidence="4" key="1">
    <citation type="submission" date="2018-12" db="EMBL/GenBank/DDBJ databases">
        <authorList>
            <person name="Will S."/>
            <person name="Neumann-Schaal M."/>
            <person name="Henke P."/>
        </authorList>
    </citation>
    <scope>NUCLEOTIDE SEQUENCE</scope>
    <source>
        <strain evidence="4">PCC 7102</strain>
    </source>
</reference>
<evidence type="ECO:0000256" key="1">
    <source>
        <dbReference type="PROSITE-ProRule" id="PRU01076"/>
    </source>
</evidence>
<reference evidence="4" key="2">
    <citation type="journal article" date="2019" name="Genome Biol. Evol.">
        <title>Day and night: Metabolic profiles and evolutionary relationships of six axenic non-marine cyanobacteria.</title>
        <authorList>
            <person name="Will S.E."/>
            <person name="Henke P."/>
            <person name="Boedeker C."/>
            <person name="Huang S."/>
            <person name="Brinkmann H."/>
            <person name="Rohde M."/>
            <person name="Jarek M."/>
            <person name="Friedl T."/>
            <person name="Seufert S."/>
            <person name="Schumacher M."/>
            <person name="Overmann J."/>
            <person name="Neumann-Schaal M."/>
            <person name="Petersen J."/>
        </authorList>
    </citation>
    <scope>NUCLEOTIDE SEQUENCE [LARGE SCALE GENOMIC DNA]</scope>
    <source>
        <strain evidence="4">PCC 7102</strain>
    </source>
</reference>
<protein>
    <recommendedName>
        <fullName evidence="3">SpoVT-AbrB domain-containing protein</fullName>
    </recommendedName>
</protein>
<dbReference type="RefSeq" id="WP_186538624.1">
    <property type="nucleotide sequence ID" value="NZ_RSCL01000044.1"/>
</dbReference>
<organism evidence="4 5">
    <name type="scientific">Dulcicalothrix desertica PCC 7102</name>
    <dbReference type="NCBI Taxonomy" id="232991"/>
    <lineage>
        <taxon>Bacteria</taxon>
        <taxon>Bacillati</taxon>
        <taxon>Cyanobacteriota</taxon>
        <taxon>Cyanophyceae</taxon>
        <taxon>Nostocales</taxon>
        <taxon>Calotrichaceae</taxon>
        <taxon>Dulcicalothrix</taxon>
    </lineage>
</organism>
<comment type="caution">
    <text evidence="4">The sequence shown here is derived from an EMBL/GenBank/DDBJ whole genome shotgun (WGS) entry which is preliminary data.</text>
</comment>
<proteinExistence type="predicted"/>
<gene>
    <name evidence="4" type="ORF">DSM106972_091450</name>
</gene>
<keyword evidence="5" id="KW-1185">Reference proteome</keyword>
<dbReference type="GO" id="GO:0000976">
    <property type="term" value="F:transcription cis-regulatory region binding"/>
    <property type="evidence" value="ECO:0007669"/>
    <property type="project" value="TreeGrafter"/>
</dbReference>
<name>A0A433UMD1_9CYAN</name>
<keyword evidence="1" id="KW-0238">DNA-binding</keyword>
<accession>A0A433UMD1</accession>
<evidence type="ECO:0000313" key="4">
    <source>
        <dbReference type="EMBL" id="RUS94985.1"/>
    </source>
</evidence>
<dbReference type="AlphaFoldDB" id="A0A433UMD1"/>
<dbReference type="PROSITE" id="PS51740">
    <property type="entry name" value="SPOVT_ABRB"/>
    <property type="match status" value="1"/>
</dbReference>
<feature type="compositionally biased region" description="Basic and acidic residues" evidence="2">
    <location>
        <begin position="7"/>
        <end position="34"/>
    </location>
</feature>